<protein>
    <recommendedName>
        <fullName evidence="8">Plant heme peroxidase family profile domain-containing protein</fullName>
    </recommendedName>
</protein>
<dbReference type="InterPro" id="IPR019794">
    <property type="entry name" value="Peroxidases_AS"/>
</dbReference>
<name>A0A426Z2T5_ENSVE</name>
<organism evidence="9 10">
    <name type="scientific">Ensete ventricosum</name>
    <name type="common">Abyssinian banana</name>
    <name type="synonym">Musa ensete</name>
    <dbReference type="NCBI Taxonomy" id="4639"/>
    <lineage>
        <taxon>Eukaryota</taxon>
        <taxon>Viridiplantae</taxon>
        <taxon>Streptophyta</taxon>
        <taxon>Embryophyta</taxon>
        <taxon>Tracheophyta</taxon>
        <taxon>Spermatophyta</taxon>
        <taxon>Magnoliopsida</taxon>
        <taxon>Liliopsida</taxon>
        <taxon>Zingiberales</taxon>
        <taxon>Musaceae</taxon>
        <taxon>Ensete</taxon>
    </lineage>
</organism>
<dbReference type="EMBL" id="AMZH03008759">
    <property type="protein sequence ID" value="RRT58289.1"/>
    <property type="molecule type" value="Genomic_DNA"/>
</dbReference>
<dbReference type="InterPro" id="IPR010255">
    <property type="entry name" value="Haem_peroxidase_sf"/>
</dbReference>
<evidence type="ECO:0000256" key="3">
    <source>
        <dbReference type="ARBA" id="ARBA00022723"/>
    </source>
</evidence>
<dbReference type="GO" id="GO:0046872">
    <property type="term" value="F:metal ion binding"/>
    <property type="evidence" value="ECO:0007669"/>
    <property type="project" value="UniProtKB-KW"/>
</dbReference>
<sequence length="176" mass="18680">MGKSSVAKAARLGATGCRWALKRREGRSGYSAIGEKVEEAAVEATRSSGGWQRRLTMGGSASGDKAVAMAVATARAEDNMQRRAPALHHHPPPTRSKKMAAALGAATVLALALLCLTVVPSHAALQVGFYRGKCNGTDVEATIKSIVAARFGRDRSIVPALLRLQFHDCFVRVRAE</sequence>
<keyword evidence="3" id="KW-0479">Metal-binding</keyword>
<dbReference type="GO" id="GO:0006979">
    <property type="term" value="P:response to oxidative stress"/>
    <property type="evidence" value="ECO:0007669"/>
    <property type="project" value="InterPro"/>
</dbReference>
<evidence type="ECO:0000256" key="6">
    <source>
        <dbReference type="ARBA" id="ARBA00023004"/>
    </source>
</evidence>
<dbReference type="AlphaFoldDB" id="A0A426Z2T5"/>
<dbReference type="SUPFAM" id="SSF48113">
    <property type="entry name" value="Heme-dependent peroxidases"/>
    <property type="match status" value="1"/>
</dbReference>
<keyword evidence="1" id="KW-0575">Peroxidase</keyword>
<dbReference type="GO" id="GO:0004601">
    <property type="term" value="F:peroxidase activity"/>
    <property type="evidence" value="ECO:0007669"/>
    <property type="project" value="UniProtKB-KW"/>
</dbReference>
<comment type="caution">
    <text evidence="9">The sequence shown here is derived from an EMBL/GenBank/DDBJ whole genome shotgun (WGS) entry which is preliminary data.</text>
</comment>
<dbReference type="InterPro" id="IPR002016">
    <property type="entry name" value="Haem_peroxidase"/>
</dbReference>
<evidence type="ECO:0000256" key="7">
    <source>
        <dbReference type="SAM" id="Phobius"/>
    </source>
</evidence>
<keyword evidence="7" id="KW-0812">Transmembrane</keyword>
<keyword evidence="6" id="KW-0408">Iron</keyword>
<keyword evidence="2" id="KW-0349">Heme</keyword>
<evidence type="ECO:0000313" key="9">
    <source>
        <dbReference type="EMBL" id="RRT58289.1"/>
    </source>
</evidence>
<feature type="domain" description="Plant heme peroxidase family profile" evidence="8">
    <location>
        <begin position="124"/>
        <end position="172"/>
    </location>
</feature>
<evidence type="ECO:0000256" key="4">
    <source>
        <dbReference type="ARBA" id="ARBA00022837"/>
    </source>
</evidence>
<keyword evidence="7" id="KW-0472">Membrane</keyword>
<feature type="transmembrane region" description="Helical" evidence="7">
    <location>
        <begin position="99"/>
        <end position="119"/>
    </location>
</feature>
<keyword evidence="7" id="KW-1133">Transmembrane helix</keyword>
<keyword evidence="4" id="KW-0106">Calcium</keyword>
<keyword evidence="5" id="KW-0560">Oxidoreductase</keyword>
<dbReference type="PROSITE" id="PS00436">
    <property type="entry name" value="PEROXIDASE_2"/>
    <property type="match status" value="1"/>
</dbReference>
<dbReference type="Proteomes" id="UP000287651">
    <property type="component" value="Unassembled WGS sequence"/>
</dbReference>
<dbReference type="Gene3D" id="1.10.520.10">
    <property type="match status" value="1"/>
</dbReference>
<evidence type="ECO:0000256" key="5">
    <source>
        <dbReference type="ARBA" id="ARBA00023002"/>
    </source>
</evidence>
<dbReference type="GO" id="GO:0020037">
    <property type="term" value="F:heme binding"/>
    <property type="evidence" value="ECO:0007669"/>
    <property type="project" value="InterPro"/>
</dbReference>
<proteinExistence type="predicted"/>
<dbReference type="PROSITE" id="PS50873">
    <property type="entry name" value="PEROXIDASE_4"/>
    <property type="match status" value="1"/>
</dbReference>
<evidence type="ECO:0000256" key="2">
    <source>
        <dbReference type="ARBA" id="ARBA00022617"/>
    </source>
</evidence>
<reference evidence="9 10" key="1">
    <citation type="journal article" date="2014" name="Agronomy (Basel)">
        <title>A Draft Genome Sequence for Ensete ventricosum, the Drought-Tolerant Tree Against Hunger.</title>
        <authorList>
            <person name="Harrison J."/>
            <person name="Moore K.A."/>
            <person name="Paszkiewicz K."/>
            <person name="Jones T."/>
            <person name="Grant M."/>
            <person name="Ambacheew D."/>
            <person name="Muzemil S."/>
            <person name="Studholme D.J."/>
        </authorList>
    </citation>
    <scope>NUCLEOTIDE SEQUENCE [LARGE SCALE GENOMIC DNA]</scope>
</reference>
<gene>
    <name evidence="9" type="ORF">B296_00022941</name>
</gene>
<evidence type="ECO:0000259" key="8">
    <source>
        <dbReference type="PROSITE" id="PS50873"/>
    </source>
</evidence>
<evidence type="ECO:0000313" key="10">
    <source>
        <dbReference type="Proteomes" id="UP000287651"/>
    </source>
</evidence>
<evidence type="ECO:0000256" key="1">
    <source>
        <dbReference type="ARBA" id="ARBA00022559"/>
    </source>
</evidence>
<accession>A0A426Z2T5</accession>